<dbReference type="Proteomes" id="UP000502706">
    <property type="component" value="Chromosome"/>
</dbReference>
<dbReference type="Pfam" id="PF00072">
    <property type="entry name" value="Response_reg"/>
    <property type="match status" value="1"/>
</dbReference>
<dbReference type="InterPro" id="IPR001789">
    <property type="entry name" value="Sig_transdc_resp-reg_receiver"/>
</dbReference>
<evidence type="ECO:0000256" key="1">
    <source>
        <dbReference type="PROSITE-ProRule" id="PRU00169"/>
    </source>
</evidence>
<dbReference type="PROSITE" id="PS50110">
    <property type="entry name" value="RESPONSE_REGULATORY"/>
    <property type="match status" value="1"/>
</dbReference>
<proteinExistence type="predicted"/>
<keyword evidence="4" id="KW-1185">Reference proteome</keyword>
<evidence type="ECO:0000259" key="2">
    <source>
        <dbReference type="PROSITE" id="PS50110"/>
    </source>
</evidence>
<protein>
    <submittedName>
        <fullName evidence="3">Response regulator</fullName>
    </submittedName>
</protein>
<dbReference type="AlphaFoldDB" id="A0A6G8PUG8"/>
<reference evidence="3 4" key="1">
    <citation type="submission" date="2019-10" db="EMBL/GenBank/DDBJ databases">
        <title>Rubrobacter sp nov SCSIO 52915 isolated from a deep-sea sediment in the South China Sea.</title>
        <authorList>
            <person name="Chen R.W."/>
        </authorList>
    </citation>
    <scope>NUCLEOTIDE SEQUENCE [LARGE SCALE GENOMIC DNA]</scope>
    <source>
        <strain evidence="3 4">SCSIO 52915</strain>
    </source>
</reference>
<dbReference type="InterPro" id="IPR011006">
    <property type="entry name" value="CheY-like_superfamily"/>
</dbReference>
<dbReference type="Gene3D" id="3.40.50.2300">
    <property type="match status" value="1"/>
</dbReference>
<feature type="domain" description="Response regulatory" evidence="2">
    <location>
        <begin position="1"/>
        <end position="90"/>
    </location>
</feature>
<dbReference type="EMBL" id="CP045121">
    <property type="protein sequence ID" value="QIN77641.1"/>
    <property type="molecule type" value="Genomic_DNA"/>
</dbReference>
<organism evidence="3 4">
    <name type="scientific">Rubrobacter marinus</name>
    <dbReference type="NCBI Taxonomy" id="2653852"/>
    <lineage>
        <taxon>Bacteria</taxon>
        <taxon>Bacillati</taxon>
        <taxon>Actinomycetota</taxon>
        <taxon>Rubrobacteria</taxon>
        <taxon>Rubrobacterales</taxon>
        <taxon>Rubrobacteraceae</taxon>
        <taxon>Rubrobacter</taxon>
    </lineage>
</organism>
<sequence length="216" mass="22940">MAQTDSVAEGRRRMAEGGIDAAVVDVPLFDEYGVALVQELHDADPSIPVLVLSHALDREDREKLLEAGADEVLSKEVGFEEILAAVRGLGREARGEGSGVRVLISYEESHLAYRDALVAAVRALRPQVAVTAVGLPTLGSEVGRSNPHLVVSSRPNTVDPGGRPAWYTLAAEPDDPSELCVDGRREASENPGLEDLLAAIDEVEEAVRAGRELGGC</sequence>
<dbReference type="SUPFAM" id="SSF52172">
    <property type="entry name" value="CheY-like"/>
    <property type="match status" value="1"/>
</dbReference>
<evidence type="ECO:0000313" key="3">
    <source>
        <dbReference type="EMBL" id="QIN77641.1"/>
    </source>
</evidence>
<keyword evidence="1" id="KW-0597">Phosphoprotein</keyword>
<dbReference type="KEGG" id="rmar:GBA65_02995"/>
<dbReference type="GO" id="GO:0000160">
    <property type="term" value="P:phosphorelay signal transduction system"/>
    <property type="evidence" value="ECO:0007669"/>
    <property type="project" value="InterPro"/>
</dbReference>
<gene>
    <name evidence="3" type="ORF">GBA65_02995</name>
</gene>
<feature type="modified residue" description="4-aspartylphosphate" evidence="1">
    <location>
        <position position="25"/>
    </location>
</feature>
<name>A0A6G8PUG8_9ACTN</name>
<evidence type="ECO:0000313" key="4">
    <source>
        <dbReference type="Proteomes" id="UP000502706"/>
    </source>
</evidence>
<accession>A0A6G8PUG8</accession>